<comment type="caution">
    <text evidence="4">The sequence shown here is derived from an EMBL/GenBank/DDBJ whole genome shotgun (WGS) entry which is preliminary data.</text>
</comment>
<evidence type="ECO:0000256" key="2">
    <source>
        <dbReference type="SAM" id="Phobius"/>
    </source>
</evidence>
<keyword evidence="2" id="KW-0812">Transmembrane</keyword>
<proteinExistence type="predicted"/>
<evidence type="ECO:0000259" key="3">
    <source>
        <dbReference type="Pfam" id="PF20155"/>
    </source>
</evidence>
<feature type="transmembrane region" description="Helical" evidence="2">
    <location>
        <begin position="821"/>
        <end position="843"/>
    </location>
</feature>
<dbReference type="NCBIfam" id="TIGR02675">
    <property type="entry name" value="tape_meas_nterm"/>
    <property type="match status" value="1"/>
</dbReference>
<sequence>MANAVWIPVNASMKGFIAEVVKQARGAASQGAKSLADGFHQGGVEAGRAAAAGLTSQAALVERASKQLAGARTAEAKAAADVLTAETRLDNLRKTGGASASQIARAEQQLETAKNRQADASVRVSRGEQELEAVRAGGQATSQRLARAEDQLAAAKTNQATAAAKLRTAELEVDEARARVQQRASQVAGAETNLVRVRSQYGEGSKQAAAAEKQLEAAQKQAATAENQLAASSGRATKARADLANATESVKSKAMSYKATQADVAQAERSVGDEAAKASGKVTGLGDSMAGAERKGSGFLSGMGAMTKKAALAGGALLGVSSAGSVLSAGFDRLNTMKKAEIMFENMGMSGEQVKGVMGDLNDAVTGTSVSMADASSTASMLMQAGVEAGQPLNDSIKALTNISAIAGGSAQDVGMVLMQIKAAGKLMGGDALQLQQRGINIYGYLAESLGKSFEEVKKMGEDGQISYEMVIDAVNAKTGDLAKAMGETLPAKMGNFKTAMASMGAAVLEPLMGPMTTAVSAITSGVKAITPVVKGFVSVVVGGVSTAVQWIGGKLAPAWGVVTRAWGTSIGWIKDAVGGLWALLTKGDFTEAFARAFGVEEDSKVVGFLLDIYGLVSGLWDLIWKGDYTGLPFGLDEDSGIVAFILGVREKIALVGQSWGELTAAFRGGDWGYGALEQLIGTERAEWAINAMASVKAAWEELTTAFMGGDWGYGALSQIIGEGAAENVMNVVAGVGESLRWLRDTAIDLAPVIGDILVGAWQRLQPILEWALGVLGGGLKIAFWLLKEAVELTWSALSAGVDVVRDVVEWFQRGGVWVDVFKAAVAGIGAAIGVAMLPKLAFQLMRTGVLAGQAALHLAAMGAAKIVGALGSLKNVIGLVTGGIRAMTMAMMANPMLAIAAAATALGVALWAFFTKTETGREMWSRFTEALARGWDAFTEKLSAGWQWVKSNVWDPFMGLVTGTLLPLWNDTWAAIQGAWDKFTGALNWAWETILKPVFNAIWTVAQVTLGVIGTVILAPLILYWKAMSAAVQWGWENIIKPTWDALSAGASWMWNNVLKPTFGWIQDHWHLIAEGIKWAWETVIKVAWDALAAAATWLWENVLSPTFGWIKDRWQDMVLGIQYYWENVWKPVLNKVGEVAQWLWNNVLVPTFEGIKTAWGLMVDGIKWAWENILKPAWDAVQAAIEFLWNNVLRPAFDLIKAAWDGLSNAIKSAWENIIKPTWEAVQNGANWMWSNVLKPAFDAIQTGWDVMARGIQVVKDNVILPVFHAVQNGIDTLKGWFDRGVEAIGATWNKLRGLLAKPVNFMIGTVYNDGIRKAWNVMAGILPGLEEASPIGLIPEYAVGGQIKGPGTGTSDDVLMWGSNGEHMMTAAEVSKLGGHSNVYALRDAVDHGRPFTYDGRGGLAILPPTNDRVGDLAGAAPGLLLPGYKDGGEIRPMWENQLIAAHEFAKAQHGKPYQWAGPTGPGSSFDCSGFMAAIAATIQGTNPWQRYWATMSFPSPGAQGFVPGLGQGFSVGIFNGGPYGGHTAGTLSAAGPYPAINVESGGSPSMVKYGPGAVGADHSQFTMQYHLPIGADGAFESGGGGGISPEDMKSAIGEKLKDAADKIMGPIADRLPSPPPQWQGIPRSVYEAGRDGLSGAISAGVANISETLGTVFAAIRKIPDLVKAALGGGEDVNEAATAGLYDSGGVLEHGQMAVNLSRQPEAVLTHDQWEGVSRLAGAIARLVPALEGVPVAVEELAVSYHDGVGLLGEAVRVAQDNPLARAAGHLAGPLAELGKSAFETYSNVVPKQLMGNLAHGVVTGHLEDAAGLLGIPTEKPAWLDAAEQLRAAVPGAMASARDSLVSSIEKAKGASQAGQGGFLSGLLGQQGTGAAESAAGPTPEAVETVAQGQAPEKDGQDWASFAAGILGAGSVMELGRNAMKGGIELTSMGATHGVGAIESLASQGWSTGVGALQSMASTALNSGVSFASNALNALGGSAGAILNAVAPGAGAAVAPFLASALPQAQMALSSLVPAGEMAIATAGTLADVYGQQAIGTAGMMANIGIDQVAQAGNRMVDAGFDTIGDELPNMPLPGDALAKLPEAVQSAGTELVGGASTASEVTRKGITYITNVGSKADAYEVTKHHQAREFAGFGLTR</sequence>
<keyword evidence="2" id="KW-1133">Transmembrane helix</keyword>
<dbReference type="OrthoDB" id="4387133at2"/>
<feature type="domain" description="Tape measure protein N-terminal" evidence="3">
    <location>
        <begin position="331"/>
        <end position="503"/>
    </location>
</feature>
<feature type="coiled-coil region" evidence="1">
    <location>
        <begin position="103"/>
        <end position="235"/>
    </location>
</feature>
<feature type="transmembrane region" description="Helical" evidence="2">
    <location>
        <begin position="894"/>
        <end position="915"/>
    </location>
</feature>
<feature type="transmembrane region" description="Helical" evidence="2">
    <location>
        <begin position="855"/>
        <end position="874"/>
    </location>
</feature>
<gene>
    <name evidence="4" type="ORF">CXB45_03135</name>
</gene>
<keyword evidence="1" id="KW-0175">Coiled coil</keyword>
<evidence type="ECO:0000313" key="5">
    <source>
        <dbReference type="Proteomes" id="UP000233249"/>
    </source>
</evidence>
<dbReference type="SUPFAM" id="SSF57997">
    <property type="entry name" value="Tropomyosin"/>
    <property type="match status" value="1"/>
</dbReference>
<dbReference type="Gene3D" id="3.90.1720.10">
    <property type="entry name" value="endopeptidase domain like (from Nostoc punctiforme)"/>
    <property type="match status" value="1"/>
</dbReference>
<accession>A0A2N0X8X4</accession>
<dbReference type="Pfam" id="PF20155">
    <property type="entry name" value="TMP_3"/>
    <property type="match status" value="1"/>
</dbReference>
<dbReference type="InterPro" id="IPR013491">
    <property type="entry name" value="Tape_meas_N"/>
</dbReference>
<dbReference type="Gene3D" id="1.10.287.1490">
    <property type="match status" value="1"/>
</dbReference>
<protein>
    <recommendedName>
        <fullName evidence="3">Tape measure protein N-terminal domain-containing protein</fullName>
    </recommendedName>
</protein>
<organism evidence="4 5">
    <name type="scientific">Corynebacterium mastitidis</name>
    <dbReference type="NCBI Taxonomy" id="161890"/>
    <lineage>
        <taxon>Bacteria</taxon>
        <taxon>Bacillati</taxon>
        <taxon>Actinomycetota</taxon>
        <taxon>Actinomycetes</taxon>
        <taxon>Mycobacteriales</taxon>
        <taxon>Corynebacteriaceae</taxon>
        <taxon>Corynebacterium</taxon>
    </lineage>
</organism>
<dbReference type="Proteomes" id="UP000233249">
    <property type="component" value="Unassembled WGS sequence"/>
</dbReference>
<evidence type="ECO:0000313" key="4">
    <source>
        <dbReference type="EMBL" id="PKF69153.1"/>
    </source>
</evidence>
<dbReference type="EMBL" id="PJAF01000006">
    <property type="protein sequence ID" value="PKF69153.1"/>
    <property type="molecule type" value="Genomic_DNA"/>
</dbReference>
<reference evidence="4 5" key="1">
    <citation type="submission" date="2017-12" db="EMBL/GenBank/DDBJ databases">
        <title>Corynebacterium mastitidis 16-1433 Genome.</title>
        <authorList>
            <person name="Gulvik C.A."/>
        </authorList>
    </citation>
    <scope>NUCLEOTIDE SEQUENCE [LARGE SCALE GENOMIC DNA]</scope>
    <source>
        <strain evidence="4 5">16-1433</strain>
    </source>
</reference>
<keyword evidence="2" id="KW-0472">Membrane</keyword>
<feature type="transmembrane region" description="Helical" evidence="2">
    <location>
        <begin position="1002"/>
        <end position="1026"/>
    </location>
</feature>
<dbReference type="RefSeq" id="WP_101173155.1">
    <property type="nucleotide sequence ID" value="NZ_JAKRKB010000012.1"/>
</dbReference>
<name>A0A2N0X8X4_9CORY</name>
<evidence type="ECO:0000256" key="1">
    <source>
        <dbReference type="SAM" id="Coils"/>
    </source>
</evidence>